<evidence type="ECO:0008006" key="3">
    <source>
        <dbReference type="Google" id="ProtNLM"/>
    </source>
</evidence>
<dbReference type="EMBL" id="BAAAZY010000042">
    <property type="protein sequence ID" value="GAA4090529.1"/>
    <property type="molecule type" value="Genomic_DNA"/>
</dbReference>
<evidence type="ECO:0000313" key="2">
    <source>
        <dbReference type="Proteomes" id="UP001499984"/>
    </source>
</evidence>
<comment type="caution">
    <text evidence="1">The sequence shown here is derived from an EMBL/GenBank/DDBJ whole genome shotgun (WGS) entry which is preliminary data.</text>
</comment>
<name>A0ABP7WJV2_9ACTN</name>
<dbReference type="Proteomes" id="UP001499984">
    <property type="component" value="Unassembled WGS sequence"/>
</dbReference>
<gene>
    <name evidence="1" type="ORF">GCM10022233_87270</name>
</gene>
<proteinExistence type="predicted"/>
<organism evidence="1 2">
    <name type="scientific">Streptomyces shaanxiensis</name>
    <dbReference type="NCBI Taxonomy" id="653357"/>
    <lineage>
        <taxon>Bacteria</taxon>
        <taxon>Bacillati</taxon>
        <taxon>Actinomycetota</taxon>
        <taxon>Actinomycetes</taxon>
        <taxon>Kitasatosporales</taxon>
        <taxon>Streptomycetaceae</taxon>
        <taxon>Streptomyces</taxon>
    </lineage>
</organism>
<accession>A0ABP7WJV2</accession>
<reference evidence="2" key="1">
    <citation type="journal article" date="2019" name="Int. J. Syst. Evol. Microbiol.">
        <title>The Global Catalogue of Microorganisms (GCM) 10K type strain sequencing project: providing services to taxonomists for standard genome sequencing and annotation.</title>
        <authorList>
            <consortium name="The Broad Institute Genomics Platform"/>
            <consortium name="The Broad Institute Genome Sequencing Center for Infectious Disease"/>
            <person name="Wu L."/>
            <person name="Ma J."/>
        </authorList>
    </citation>
    <scope>NUCLEOTIDE SEQUENCE [LARGE SCALE GENOMIC DNA]</scope>
    <source>
        <strain evidence="2">JCM 16925</strain>
    </source>
</reference>
<evidence type="ECO:0000313" key="1">
    <source>
        <dbReference type="EMBL" id="GAA4090529.1"/>
    </source>
</evidence>
<sequence>MFPVSAVTPAGTPADDSPGSADLELVLRAMRTLAGAMPPTGVELKTVGQRMSAHVRTPADVRFLGGCAVLHTGWKPAAVLVVDGRARLVDWAWAAGGAAWIDPALWVIWLIACGHSAAGAESLAALHPAWDKIPVAHIDAFARAQQRLWESIAQADPPGAWTHKVHAAAQAWAERRT</sequence>
<keyword evidence="2" id="KW-1185">Reference proteome</keyword>
<protein>
    <recommendedName>
        <fullName evidence="3">Aminoglycoside phosphotransferase</fullName>
    </recommendedName>
</protein>